<dbReference type="Proteomes" id="UP000321197">
    <property type="component" value="Unassembled WGS sequence"/>
</dbReference>
<protein>
    <recommendedName>
        <fullName evidence="3">Lipoprotein</fullName>
    </recommendedName>
</protein>
<evidence type="ECO:0000313" key="1">
    <source>
        <dbReference type="EMBL" id="GEM84613.1"/>
    </source>
</evidence>
<evidence type="ECO:0000313" key="2">
    <source>
        <dbReference type="Proteomes" id="UP000321197"/>
    </source>
</evidence>
<sequence length="158" mass="16824">MRPVVILLAIGLLLGCSNAPLSVSLRDFDIDVAAIQSSKIAFVKQGFEKPPVGLTRASLEGTLTYKTGVSFTFYAADTEPCTTQTNGLYLCDQNPAIEEIGKANFTSSPTQPLLLSGNKLTNGINTGDLWIGIKLESGLFTAGTLQFRNMVAKIAVLP</sequence>
<dbReference type="EMBL" id="BJXL01000114">
    <property type="protein sequence ID" value="GEM84613.1"/>
    <property type="molecule type" value="Genomic_DNA"/>
</dbReference>
<gene>
    <name evidence="1" type="ORF">MHY01S_27790</name>
</gene>
<dbReference type="RefSeq" id="WP_119342126.1">
    <property type="nucleotide sequence ID" value="NZ_BJXL01000114.1"/>
</dbReference>
<reference evidence="1 2" key="1">
    <citation type="submission" date="2019-07" db="EMBL/GenBank/DDBJ databases">
        <title>Whole genome shotgun sequence of Meiothermus hypogaeus NBRC 106114.</title>
        <authorList>
            <person name="Hosoyama A."/>
            <person name="Uohara A."/>
            <person name="Ohji S."/>
            <person name="Ichikawa N."/>
        </authorList>
    </citation>
    <scope>NUCLEOTIDE SEQUENCE [LARGE SCALE GENOMIC DNA]</scope>
    <source>
        <strain evidence="1 2">NBRC 106114</strain>
    </source>
</reference>
<proteinExistence type="predicted"/>
<evidence type="ECO:0008006" key="3">
    <source>
        <dbReference type="Google" id="ProtNLM"/>
    </source>
</evidence>
<organism evidence="1 2">
    <name type="scientific">Meiothermus hypogaeus NBRC 106114</name>
    <dbReference type="NCBI Taxonomy" id="1227553"/>
    <lineage>
        <taxon>Bacteria</taxon>
        <taxon>Thermotogati</taxon>
        <taxon>Deinococcota</taxon>
        <taxon>Deinococci</taxon>
        <taxon>Thermales</taxon>
        <taxon>Thermaceae</taxon>
        <taxon>Meiothermus</taxon>
    </lineage>
</organism>
<dbReference type="OrthoDB" id="25899at2"/>
<name>A0A511R4S1_9DEIN</name>
<accession>A0A511R4S1</accession>
<dbReference type="AlphaFoldDB" id="A0A511R4S1"/>
<dbReference type="PROSITE" id="PS51257">
    <property type="entry name" value="PROKAR_LIPOPROTEIN"/>
    <property type="match status" value="1"/>
</dbReference>
<comment type="caution">
    <text evidence="1">The sequence shown here is derived from an EMBL/GenBank/DDBJ whole genome shotgun (WGS) entry which is preliminary data.</text>
</comment>